<protein>
    <submittedName>
        <fullName evidence="1">Uncharacterized protein</fullName>
    </submittedName>
</protein>
<accession>A0A6C0JGB2</accession>
<proteinExistence type="predicted"/>
<reference evidence="1" key="1">
    <citation type="journal article" date="2020" name="Nature">
        <title>Giant virus diversity and host interactions through global metagenomics.</title>
        <authorList>
            <person name="Schulz F."/>
            <person name="Roux S."/>
            <person name="Paez-Espino D."/>
            <person name="Jungbluth S."/>
            <person name="Walsh D.A."/>
            <person name="Denef V.J."/>
            <person name="McMahon K.D."/>
            <person name="Konstantinidis K.T."/>
            <person name="Eloe-Fadrosh E.A."/>
            <person name="Kyrpides N.C."/>
            <person name="Woyke T."/>
        </authorList>
    </citation>
    <scope>NUCLEOTIDE SEQUENCE</scope>
    <source>
        <strain evidence="1">GVMAG-M-3300025880-76</strain>
    </source>
</reference>
<organism evidence="1">
    <name type="scientific">viral metagenome</name>
    <dbReference type="NCBI Taxonomy" id="1070528"/>
    <lineage>
        <taxon>unclassified sequences</taxon>
        <taxon>metagenomes</taxon>
        <taxon>organismal metagenomes</taxon>
    </lineage>
</organism>
<dbReference type="EMBL" id="MN740361">
    <property type="protein sequence ID" value="QHU02694.1"/>
    <property type="molecule type" value="Genomic_DNA"/>
</dbReference>
<name>A0A6C0JGB2_9ZZZZ</name>
<sequence length="149" mass="17258">MNNSDNINATLEVDELLGALDDNTNHSILSMTDEKIEDIKRNILEEIGVSQSQKEFILDKLKGYMYVNELPDLREGFYVRWISLKNPDKIHLTRGAYISEINITKKGTTVVMKNMMNIYMQIPLDEALVFRKLNNEERLLLSAMNYLNT</sequence>
<dbReference type="AlphaFoldDB" id="A0A6C0JGB2"/>
<evidence type="ECO:0000313" key="1">
    <source>
        <dbReference type="EMBL" id="QHU02694.1"/>
    </source>
</evidence>